<feature type="domain" description="Putative phage metallopeptidase" evidence="1">
    <location>
        <begin position="16"/>
        <end position="114"/>
    </location>
</feature>
<reference evidence="2 3" key="1">
    <citation type="journal article" date="2016" name="Nat. Commun.">
        <title>Thousands of microbial genomes shed light on interconnected biogeochemical processes in an aquifer system.</title>
        <authorList>
            <person name="Anantharaman K."/>
            <person name="Brown C.T."/>
            <person name="Hug L.A."/>
            <person name="Sharon I."/>
            <person name="Castelle C.J."/>
            <person name="Probst A.J."/>
            <person name="Thomas B.C."/>
            <person name="Singh A."/>
            <person name="Wilkins M.J."/>
            <person name="Karaoz U."/>
            <person name="Brodie E.L."/>
            <person name="Williams K.H."/>
            <person name="Hubbard S.S."/>
            <person name="Banfield J.F."/>
        </authorList>
    </citation>
    <scope>NUCLEOTIDE SEQUENCE [LARGE SCALE GENOMIC DNA]</scope>
</reference>
<name>A0A1F7XJC6_9BACT</name>
<organism evidence="2 3">
    <name type="scientific">Candidatus Woesebacteria bacterium RBG_16_42_24</name>
    <dbReference type="NCBI Taxonomy" id="1802485"/>
    <lineage>
        <taxon>Bacteria</taxon>
        <taxon>Candidatus Woeseibacteriota</taxon>
    </lineage>
</organism>
<sequence>MQKYIKNHKRGRGIVWEVAPDVKKRLSHLVTSLDISWVKPTRVFCLRSFNAKTHAIARIWGLGKIWQGVLQVEAAYIVEVISEKYDKLPEVEKDKVILHEITHIPRNFSGALAPHIRRGPRNFHRKLEVLVAQYFRSLK</sequence>
<accession>A0A1F7XJC6</accession>
<comment type="caution">
    <text evidence="2">The sequence shown here is derived from an EMBL/GenBank/DDBJ whole genome shotgun (WGS) entry which is preliminary data.</text>
</comment>
<evidence type="ECO:0000313" key="2">
    <source>
        <dbReference type="EMBL" id="OGM15126.1"/>
    </source>
</evidence>
<gene>
    <name evidence="2" type="ORF">A2V97_00055</name>
</gene>
<evidence type="ECO:0000313" key="3">
    <source>
        <dbReference type="Proteomes" id="UP000177382"/>
    </source>
</evidence>
<evidence type="ECO:0000259" key="1">
    <source>
        <dbReference type="Pfam" id="PF18894"/>
    </source>
</evidence>
<dbReference type="EMBL" id="MGFX01000007">
    <property type="protein sequence ID" value="OGM15126.1"/>
    <property type="molecule type" value="Genomic_DNA"/>
</dbReference>
<dbReference type="InterPro" id="IPR043998">
    <property type="entry name" value="Put_Metallopep"/>
</dbReference>
<dbReference type="STRING" id="1802485.A2V97_00055"/>
<dbReference type="Proteomes" id="UP000177382">
    <property type="component" value="Unassembled WGS sequence"/>
</dbReference>
<dbReference type="Pfam" id="PF18894">
    <property type="entry name" value="PhageMetallopep"/>
    <property type="match status" value="1"/>
</dbReference>
<protein>
    <recommendedName>
        <fullName evidence="1">Putative phage metallopeptidase domain-containing protein</fullName>
    </recommendedName>
</protein>
<dbReference type="AlphaFoldDB" id="A0A1F7XJC6"/>
<proteinExistence type="predicted"/>